<dbReference type="Pfam" id="PF04539">
    <property type="entry name" value="Sigma70_r3"/>
    <property type="match status" value="1"/>
</dbReference>
<dbReference type="GO" id="GO:0005737">
    <property type="term" value="C:cytoplasm"/>
    <property type="evidence" value="ECO:0007669"/>
    <property type="project" value="UniProtKB-SubCell"/>
</dbReference>
<dbReference type="InterPro" id="IPR013324">
    <property type="entry name" value="RNA_pol_sigma_r3/r4-like"/>
</dbReference>
<keyword evidence="5 6" id="KW-0804">Transcription</keyword>
<feature type="compositionally biased region" description="Low complexity" evidence="8">
    <location>
        <begin position="201"/>
        <end position="223"/>
    </location>
</feature>
<evidence type="ECO:0000256" key="4">
    <source>
        <dbReference type="ARBA" id="ARBA00023125"/>
    </source>
</evidence>
<evidence type="ECO:0000256" key="7">
    <source>
        <dbReference type="SAM" id="Coils"/>
    </source>
</evidence>
<dbReference type="SUPFAM" id="SSF88946">
    <property type="entry name" value="Sigma2 domain of RNA polymerase sigma factors"/>
    <property type="match status" value="1"/>
</dbReference>
<dbReference type="Gene3D" id="1.10.10.10">
    <property type="entry name" value="Winged helix-like DNA-binding domain superfamily/Winged helix DNA-binding domain"/>
    <property type="match status" value="2"/>
</dbReference>
<dbReference type="NCBIfam" id="NF004208">
    <property type="entry name" value="PRK05658.1"/>
    <property type="match status" value="1"/>
</dbReference>
<feature type="region of interest" description="Sigma-70 factor domain-2" evidence="6">
    <location>
        <begin position="424"/>
        <end position="494"/>
    </location>
</feature>
<dbReference type="CDD" id="cd06171">
    <property type="entry name" value="Sigma70_r4"/>
    <property type="match status" value="1"/>
</dbReference>
<dbReference type="EMBL" id="JACIEM010000001">
    <property type="protein sequence ID" value="MBB4002177.1"/>
    <property type="molecule type" value="Genomic_DNA"/>
</dbReference>
<dbReference type="InterPro" id="IPR007631">
    <property type="entry name" value="RNA_pol_sigma_70_non-ess"/>
</dbReference>
<sequence>MATKAKESEAPIEERADATPDGPLLDLSDDAVKKMIKAAKKRGFVTMDKLNSMLSADDVTSEQIEDMMAMLNDMGINVVEDDEEAEGEETAEAAETTEVAETGPTQVATTPKKEAGDRTDDPVRMYLREMGSVELLSREGEIAIAKRIEAGRETMIAGLCESPLTFQAIIIWRDELNEGNIMLREIVDLEATYAGPEAKQPTAPTPGEAAPVAEAPAAAAAPGSDDDDDEDDMENSLSLAAMEAEIRPQVMETFDQIADGYRRLRKLQDQQVENRLAAQGTLSPSQERSYRKLKEDLIAAVKSLSLNQNRIDALVTQLYDINKRLVGNEGRLLRLAESHSVKRDEFLHEYQGSELDPNWTRHIANLSGKGWLKFVQAEKENIKALRQEIQNLATETGLEITEFRRIVHMVQKGEREARQAKKEMVEANLRLVISIAKKYTNRGLQFLDLIQEGNIGLMKAVDKFEYRRGYKFSTYATWWIRQAITRSIADQARTIRIPVHMIETINKIVRTSRQMLHEIGREPTPEELAEKLAMPLEKVRKVLKIAKEPISLETPVGDEEDSHLGDFIEDKNAILPIDAAIQGNLRETTTRVLASLTPREERVLRMRFGIGMNTDHTLEEVGQQFSVTRERIRQIEAKALRKLKHPSRSRKLRSFLDS</sequence>
<feature type="domain" description="RNA polymerase sigma-70" evidence="10">
    <location>
        <begin position="617"/>
        <end position="643"/>
    </location>
</feature>
<evidence type="ECO:0000256" key="2">
    <source>
        <dbReference type="ARBA" id="ARBA00023015"/>
    </source>
</evidence>
<dbReference type="GO" id="GO:0016987">
    <property type="term" value="F:sigma factor activity"/>
    <property type="evidence" value="ECO:0007669"/>
    <property type="project" value="UniProtKB-UniRule"/>
</dbReference>
<dbReference type="GO" id="GO:0003677">
    <property type="term" value="F:DNA binding"/>
    <property type="evidence" value="ECO:0007669"/>
    <property type="project" value="UniProtKB-UniRule"/>
</dbReference>
<dbReference type="FunFam" id="1.10.601.10:FF:000001">
    <property type="entry name" value="RNA polymerase sigma factor SigA"/>
    <property type="match status" value="1"/>
</dbReference>
<feature type="coiled-coil region" evidence="7">
    <location>
        <begin position="372"/>
        <end position="430"/>
    </location>
</feature>
<feature type="region of interest" description="Disordered" evidence="8">
    <location>
        <begin position="82"/>
        <end position="119"/>
    </location>
</feature>
<dbReference type="Gene3D" id="1.10.220.120">
    <property type="entry name" value="Sigma-70 factor, region 1.1"/>
    <property type="match status" value="1"/>
</dbReference>
<dbReference type="PROSITE" id="PS00715">
    <property type="entry name" value="SIGMA70_1"/>
    <property type="match status" value="1"/>
</dbReference>
<dbReference type="RefSeq" id="WP_183206659.1">
    <property type="nucleotide sequence ID" value="NZ_JAAAMM010000001.1"/>
</dbReference>
<evidence type="ECO:0000259" key="9">
    <source>
        <dbReference type="PROSITE" id="PS00715"/>
    </source>
</evidence>
<dbReference type="InterPro" id="IPR036388">
    <property type="entry name" value="WH-like_DNA-bd_sf"/>
</dbReference>
<accession>A0A7W6MNT7</accession>
<dbReference type="Pfam" id="PF00140">
    <property type="entry name" value="Sigma70_r1_2"/>
    <property type="match status" value="1"/>
</dbReference>
<organism evidence="11 12">
    <name type="scientific">Aurantimonas endophytica</name>
    <dbReference type="NCBI Taxonomy" id="1522175"/>
    <lineage>
        <taxon>Bacteria</taxon>
        <taxon>Pseudomonadati</taxon>
        <taxon>Pseudomonadota</taxon>
        <taxon>Alphaproteobacteria</taxon>
        <taxon>Hyphomicrobiales</taxon>
        <taxon>Aurantimonadaceae</taxon>
        <taxon>Aurantimonas</taxon>
    </lineage>
</organism>
<feature type="region of interest" description="Disordered" evidence="8">
    <location>
        <begin position="197"/>
        <end position="233"/>
    </location>
</feature>
<evidence type="ECO:0000256" key="5">
    <source>
        <dbReference type="ARBA" id="ARBA00023163"/>
    </source>
</evidence>
<dbReference type="InterPro" id="IPR050239">
    <property type="entry name" value="Sigma-70_RNA_pol_init_factors"/>
</dbReference>
<dbReference type="GO" id="GO:0006352">
    <property type="term" value="P:DNA-templated transcription initiation"/>
    <property type="evidence" value="ECO:0007669"/>
    <property type="project" value="UniProtKB-UniRule"/>
</dbReference>
<dbReference type="InterPro" id="IPR013325">
    <property type="entry name" value="RNA_pol_sigma_r2"/>
</dbReference>
<evidence type="ECO:0000313" key="12">
    <source>
        <dbReference type="Proteomes" id="UP000588647"/>
    </source>
</evidence>
<feature type="DNA-binding region" description="H-T-H motif" evidence="6">
    <location>
        <begin position="618"/>
        <end position="637"/>
    </location>
</feature>
<evidence type="ECO:0000256" key="6">
    <source>
        <dbReference type="HAMAP-Rule" id="MF_00963"/>
    </source>
</evidence>
<feature type="region of interest" description="Sigma-70 factor domain-4" evidence="6">
    <location>
        <begin position="592"/>
        <end position="645"/>
    </location>
</feature>
<dbReference type="PANTHER" id="PTHR30603:SF60">
    <property type="entry name" value="RNA POLYMERASE SIGMA FACTOR RPOD"/>
    <property type="match status" value="1"/>
</dbReference>
<evidence type="ECO:0000256" key="8">
    <source>
        <dbReference type="SAM" id="MobiDB-lite"/>
    </source>
</evidence>
<dbReference type="HAMAP" id="MF_00963">
    <property type="entry name" value="Sigma70_RpoD_SigA"/>
    <property type="match status" value="1"/>
</dbReference>
<keyword evidence="4 6" id="KW-0238">DNA-binding</keyword>
<dbReference type="InterPro" id="IPR000943">
    <property type="entry name" value="RNA_pol_sigma70"/>
</dbReference>
<evidence type="ECO:0000259" key="10">
    <source>
        <dbReference type="PROSITE" id="PS00716"/>
    </source>
</evidence>
<dbReference type="Gene3D" id="1.10.601.10">
    <property type="entry name" value="RNA Polymerase Primary Sigma Factor"/>
    <property type="match status" value="1"/>
</dbReference>
<feature type="compositionally biased region" description="Acidic residues" evidence="8">
    <location>
        <begin position="224"/>
        <end position="233"/>
    </location>
</feature>
<dbReference type="FunFam" id="1.10.10.10:FF:000002">
    <property type="entry name" value="RNA polymerase sigma factor SigA"/>
    <property type="match status" value="1"/>
</dbReference>
<dbReference type="InterPro" id="IPR007627">
    <property type="entry name" value="RNA_pol_sigma70_r2"/>
</dbReference>
<feature type="domain" description="RNA polymerase sigma-70" evidence="9">
    <location>
        <begin position="448"/>
        <end position="461"/>
    </location>
</feature>
<dbReference type="InterPro" id="IPR007624">
    <property type="entry name" value="RNA_pol_sigma70_r3"/>
</dbReference>
<dbReference type="InterPro" id="IPR014284">
    <property type="entry name" value="RNA_pol_sigma-70_dom"/>
</dbReference>
<dbReference type="InterPro" id="IPR007127">
    <property type="entry name" value="RNA_pol_sigma_70_r1_1"/>
</dbReference>
<keyword evidence="7" id="KW-0175">Coiled coil</keyword>
<dbReference type="Pfam" id="PF04546">
    <property type="entry name" value="Sigma70_ner"/>
    <property type="match status" value="1"/>
</dbReference>
<dbReference type="PANTHER" id="PTHR30603">
    <property type="entry name" value="RNA POLYMERASE SIGMA FACTOR RPO"/>
    <property type="match status" value="1"/>
</dbReference>
<comment type="function">
    <text evidence="6">Sigma factors are initiation factors that promote the attachment of RNA polymerase to specific initiation sites and are then released. This sigma factor is the primary sigma factor during exponential growth.</text>
</comment>
<dbReference type="PRINTS" id="PR00046">
    <property type="entry name" value="SIGMA70FCT"/>
</dbReference>
<keyword evidence="3 6" id="KW-0731">Sigma factor</keyword>
<evidence type="ECO:0000313" key="11">
    <source>
        <dbReference type="EMBL" id="MBB4002177.1"/>
    </source>
</evidence>
<dbReference type="AlphaFoldDB" id="A0A7W6MNT7"/>
<dbReference type="NCBIfam" id="TIGR02393">
    <property type="entry name" value="RpoD_Cterm"/>
    <property type="match status" value="1"/>
</dbReference>
<dbReference type="Pfam" id="PF04542">
    <property type="entry name" value="Sigma70_r2"/>
    <property type="match status" value="1"/>
</dbReference>
<dbReference type="FunFam" id="1.10.10.10:FF:000004">
    <property type="entry name" value="RNA polymerase sigma factor SigA"/>
    <property type="match status" value="1"/>
</dbReference>
<feature type="compositionally biased region" description="Basic and acidic residues" evidence="8">
    <location>
        <begin position="1"/>
        <end position="18"/>
    </location>
</feature>
<dbReference type="Pfam" id="PF04545">
    <property type="entry name" value="Sigma70_r4"/>
    <property type="match status" value="1"/>
</dbReference>
<comment type="subunit">
    <text evidence="6">Interacts transiently with the RNA polymerase catalytic core.</text>
</comment>
<feature type="compositionally biased region" description="Acidic residues" evidence="8">
    <location>
        <begin position="82"/>
        <end position="92"/>
    </location>
</feature>
<feature type="short sequence motif" description="Interaction with polymerase core subunit RpoC" evidence="6">
    <location>
        <begin position="448"/>
        <end position="451"/>
    </location>
</feature>
<name>A0A7W6MNT7_9HYPH</name>
<evidence type="ECO:0000256" key="3">
    <source>
        <dbReference type="ARBA" id="ARBA00023082"/>
    </source>
</evidence>
<protein>
    <recommendedName>
        <fullName evidence="6">RNA polymerase sigma factor RpoD</fullName>
    </recommendedName>
    <alternativeName>
        <fullName evidence="6">Sigma-70</fullName>
    </alternativeName>
</protein>
<proteinExistence type="inferred from homology"/>
<dbReference type="Pfam" id="PF03979">
    <property type="entry name" value="Sigma70_r1_1"/>
    <property type="match status" value="1"/>
</dbReference>
<feature type="compositionally biased region" description="Low complexity" evidence="8">
    <location>
        <begin position="93"/>
        <end position="103"/>
    </location>
</feature>
<comment type="subcellular location">
    <subcellularLocation>
        <location evidence="6">Cytoplasm</location>
    </subcellularLocation>
</comment>
<dbReference type="PROSITE" id="PS00716">
    <property type="entry name" value="SIGMA70_2"/>
    <property type="match status" value="1"/>
</dbReference>
<evidence type="ECO:0000256" key="1">
    <source>
        <dbReference type="ARBA" id="ARBA00022490"/>
    </source>
</evidence>
<comment type="caution">
    <text evidence="11">The sequence shown here is derived from an EMBL/GenBank/DDBJ whole genome shotgun (WGS) entry which is preliminary data.</text>
</comment>
<dbReference type="NCBIfam" id="TIGR02937">
    <property type="entry name" value="sigma70-ECF"/>
    <property type="match status" value="1"/>
</dbReference>
<gene>
    <name evidence="6" type="primary">rpoD</name>
    <name evidence="11" type="ORF">GGR03_001224</name>
</gene>
<keyword evidence="2 6" id="KW-0805">Transcription regulation</keyword>
<dbReference type="Proteomes" id="UP000588647">
    <property type="component" value="Unassembled WGS sequence"/>
</dbReference>
<dbReference type="InterPro" id="IPR007630">
    <property type="entry name" value="RNA_pol_sigma70_r4"/>
</dbReference>
<keyword evidence="12" id="KW-1185">Reference proteome</keyword>
<dbReference type="InterPro" id="IPR042189">
    <property type="entry name" value="RNA_pol_sigma_70_r1_1_sf"/>
</dbReference>
<feature type="region of interest" description="Disordered" evidence="8">
    <location>
        <begin position="1"/>
        <end position="26"/>
    </location>
</feature>
<dbReference type="InterPro" id="IPR009042">
    <property type="entry name" value="RNA_pol_sigma70_r1_2"/>
</dbReference>
<keyword evidence="1 6" id="KW-0963">Cytoplasm</keyword>
<dbReference type="InterPro" id="IPR012760">
    <property type="entry name" value="RNA_pol_sigma_RpoD_C"/>
</dbReference>
<dbReference type="SUPFAM" id="SSF88659">
    <property type="entry name" value="Sigma3 and sigma4 domains of RNA polymerase sigma factors"/>
    <property type="match status" value="2"/>
</dbReference>
<dbReference type="InterPro" id="IPR028630">
    <property type="entry name" value="Sigma70_RpoD"/>
</dbReference>
<reference evidence="11 12" key="1">
    <citation type="submission" date="2020-08" db="EMBL/GenBank/DDBJ databases">
        <title>Genomic Encyclopedia of Type Strains, Phase IV (KMG-IV): sequencing the most valuable type-strain genomes for metagenomic binning, comparative biology and taxonomic classification.</title>
        <authorList>
            <person name="Goeker M."/>
        </authorList>
    </citation>
    <scope>NUCLEOTIDE SEQUENCE [LARGE SCALE GENOMIC DNA]</scope>
    <source>
        <strain evidence="11 12">DSM 103570</strain>
    </source>
</reference>
<feature type="region of interest" description="Sigma-70 factor domain-3" evidence="6">
    <location>
        <begin position="503"/>
        <end position="579"/>
    </location>
</feature>
<comment type="similarity">
    <text evidence="6">Belongs to the sigma-70 factor family. RpoD/SigA subfamily.</text>
</comment>